<dbReference type="PROSITE" id="PS01219">
    <property type="entry name" value="AMMONIUM_TRANSP"/>
    <property type="match status" value="1"/>
</dbReference>
<feature type="transmembrane region" description="Helical" evidence="10">
    <location>
        <begin position="211"/>
        <end position="232"/>
    </location>
</feature>
<keyword evidence="4" id="KW-1003">Cell membrane</keyword>
<evidence type="ECO:0000256" key="7">
    <source>
        <dbReference type="ARBA" id="ARBA00023136"/>
    </source>
</evidence>
<comment type="similarity">
    <text evidence="2 10">Belongs to the ammonia transporter channel (TC 1.A.11.2) family.</text>
</comment>
<feature type="transmembrane region" description="Helical" evidence="10">
    <location>
        <begin position="372"/>
        <end position="389"/>
    </location>
</feature>
<dbReference type="NCBIfam" id="TIGR00836">
    <property type="entry name" value="amt"/>
    <property type="match status" value="1"/>
</dbReference>
<dbReference type="InterPro" id="IPR001905">
    <property type="entry name" value="Ammonium_transpt"/>
</dbReference>
<evidence type="ECO:0000256" key="8">
    <source>
        <dbReference type="ARBA" id="ARBA00023177"/>
    </source>
</evidence>
<evidence type="ECO:0000256" key="3">
    <source>
        <dbReference type="ARBA" id="ARBA00022448"/>
    </source>
</evidence>
<evidence type="ECO:0000256" key="1">
    <source>
        <dbReference type="ARBA" id="ARBA00004651"/>
    </source>
</evidence>
<evidence type="ECO:0000259" key="12">
    <source>
        <dbReference type="Pfam" id="PF00909"/>
    </source>
</evidence>
<evidence type="ECO:0000256" key="2">
    <source>
        <dbReference type="ARBA" id="ARBA00005887"/>
    </source>
</evidence>
<dbReference type="Proteomes" id="UP000318053">
    <property type="component" value="Unassembled WGS sequence"/>
</dbReference>
<keyword evidence="11" id="KW-0732">Signal</keyword>
<feature type="chain" id="PRO_5023116364" description="Ammonium transporter" evidence="11">
    <location>
        <begin position="32"/>
        <end position="503"/>
    </location>
</feature>
<keyword evidence="5 10" id="KW-0812">Transmembrane</keyword>
<reference evidence="13 14" key="1">
    <citation type="submission" date="2019-02" db="EMBL/GenBank/DDBJ databases">
        <title>Deep-cultivation of Planctomycetes and their phenomic and genomic characterization uncovers novel biology.</title>
        <authorList>
            <person name="Wiegand S."/>
            <person name="Jogler M."/>
            <person name="Boedeker C."/>
            <person name="Pinto D."/>
            <person name="Vollmers J."/>
            <person name="Rivas-Marin E."/>
            <person name="Kohn T."/>
            <person name="Peeters S.H."/>
            <person name="Heuer A."/>
            <person name="Rast P."/>
            <person name="Oberbeckmann S."/>
            <person name="Bunk B."/>
            <person name="Jeske O."/>
            <person name="Meyerdierks A."/>
            <person name="Storesund J.E."/>
            <person name="Kallscheuer N."/>
            <person name="Luecker S."/>
            <person name="Lage O.M."/>
            <person name="Pohl T."/>
            <person name="Merkel B.J."/>
            <person name="Hornburger P."/>
            <person name="Mueller R.-W."/>
            <person name="Bruemmer F."/>
            <person name="Labrenz M."/>
            <person name="Spormann A.M."/>
            <person name="Op Den Camp H."/>
            <person name="Overmann J."/>
            <person name="Amann R."/>
            <person name="Jetten M.S.M."/>
            <person name="Mascher T."/>
            <person name="Medema M.H."/>
            <person name="Devos D.P."/>
            <person name="Kaster A.-K."/>
            <person name="Ovreas L."/>
            <person name="Rohde M."/>
            <person name="Galperin M.Y."/>
            <person name="Jogler C."/>
        </authorList>
    </citation>
    <scope>NUCLEOTIDE SEQUENCE [LARGE SCALE GENOMIC DNA]</scope>
    <source>
        <strain evidence="13 14">CA85</strain>
    </source>
</reference>
<protein>
    <recommendedName>
        <fullName evidence="9 10">Ammonium transporter</fullName>
    </recommendedName>
</protein>
<dbReference type="InterPro" id="IPR029020">
    <property type="entry name" value="Ammonium/urea_transptr"/>
</dbReference>
<evidence type="ECO:0000256" key="11">
    <source>
        <dbReference type="SAM" id="SignalP"/>
    </source>
</evidence>
<feature type="transmembrane region" description="Helical" evidence="10">
    <location>
        <begin position="401"/>
        <end position="428"/>
    </location>
</feature>
<evidence type="ECO:0000256" key="10">
    <source>
        <dbReference type="RuleBase" id="RU362002"/>
    </source>
</evidence>
<feature type="transmembrane region" description="Helical" evidence="10">
    <location>
        <begin position="252"/>
        <end position="273"/>
    </location>
</feature>
<feature type="transmembrane region" description="Helical" evidence="10">
    <location>
        <begin position="320"/>
        <end position="341"/>
    </location>
</feature>
<keyword evidence="3 10" id="KW-0813">Transport</keyword>
<keyword evidence="8 10" id="KW-0924">Ammonia transport</keyword>
<dbReference type="SUPFAM" id="SSF111352">
    <property type="entry name" value="Ammonium transporter"/>
    <property type="match status" value="1"/>
</dbReference>
<proteinExistence type="inferred from homology"/>
<evidence type="ECO:0000256" key="9">
    <source>
        <dbReference type="ARBA" id="ARBA00050025"/>
    </source>
</evidence>
<dbReference type="FunFam" id="1.10.3430.10:FF:000007">
    <property type="entry name" value="Ammonium transporter"/>
    <property type="match status" value="1"/>
</dbReference>
<evidence type="ECO:0000256" key="6">
    <source>
        <dbReference type="ARBA" id="ARBA00022989"/>
    </source>
</evidence>
<keyword evidence="6 10" id="KW-1133">Transmembrane helix</keyword>
<evidence type="ECO:0000313" key="13">
    <source>
        <dbReference type="EMBL" id="TWT67077.1"/>
    </source>
</evidence>
<dbReference type="EMBL" id="SJPK01000004">
    <property type="protein sequence ID" value="TWT67077.1"/>
    <property type="molecule type" value="Genomic_DNA"/>
</dbReference>
<evidence type="ECO:0000256" key="4">
    <source>
        <dbReference type="ARBA" id="ARBA00022475"/>
    </source>
</evidence>
<keyword evidence="14" id="KW-1185">Reference proteome</keyword>
<dbReference type="Pfam" id="PF00909">
    <property type="entry name" value="Ammonium_transp"/>
    <property type="match status" value="1"/>
</dbReference>
<comment type="caution">
    <text evidence="13">The sequence shown here is derived from an EMBL/GenBank/DDBJ whole genome shotgun (WGS) entry which is preliminary data.</text>
</comment>
<dbReference type="Gene3D" id="1.10.3430.10">
    <property type="entry name" value="Ammonium transporter AmtB like domains"/>
    <property type="match status" value="1"/>
</dbReference>
<feature type="transmembrane region" description="Helical" evidence="10">
    <location>
        <begin position="348"/>
        <end position="366"/>
    </location>
</feature>
<dbReference type="InterPro" id="IPR018047">
    <property type="entry name" value="Ammonium_transpt_CS"/>
</dbReference>
<feature type="transmembrane region" description="Helical" evidence="10">
    <location>
        <begin position="85"/>
        <end position="106"/>
    </location>
</feature>
<dbReference type="InterPro" id="IPR024041">
    <property type="entry name" value="NH4_transpt_AmtB-like_dom"/>
</dbReference>
<feature type="signal peptide" evidence="11">
    <location>
        <begin position="1"/>
        <end position="31"/>
    </location>
</feature>
<name>A0A5C5XUX5_9BACT</name>
<evidence type="ECO:0000313" key="14">
    <source>
        <dbReference type="Proteomes" id="UP000318053"/>
    </source>
</evidence>
<dbReference type="AlphaFoldDB" id="A0A5C5XUX5"/>
<feature type="transmembrane region" description="Helical" evidence="10">
    <location>
        <begin position="185"/>
        <end position="204"/>
    </location>
</feature>
<dbReference type="PANTHER" id="PTHR43029:SF10">
    <property type="entry name" value="AMMONIUM TRANSPORTER MEP2"/>
    <property type="match status" value="1"/>
</dbReference>
<feature type="transmembrane region" description="Helical" evidence="10">
    <location>
        <begin position="448"/>
        <end position="470"/>
    </location>
</feature>
<dbReference type="GO" id="GO:0008519">
    <property type="term" value="F:ammonium channel activity"/>
    <property type="evidence" value="ECO:0007669"/>
    <property type="project" value="InterPro"/>
</dbReference>
<sequence length="503" mass="52220" precursor="true">MNSILRQNLSLGMIIALLAGASLLAMTSVTAQDIPSGSAEVSSTDNQTAETTIGLGSDIAVAQDELTPETLKREIDAAALAGHNAWMLVSCALVLFMTAPGLAMFYGGLVRRKNVLSVMMQCIFLMGMMTVLWALYGYSLAFGGSGGWIGNTDYLFMNGVQRSWDEAAGAAFTPMEGAIPRITHMLFQGMFFIITPALICGAFAERMKFSAMVIFSILWGTFIYCPLCHWVWDEGPLAYGAGGIAGGALDFAGGTVVHISSGISALVAALLIGPRMGYPSEPLQPHNLTYTVLGAAMLWVGWFGFNAGSGLLSDEMSSSAFMVTHFSAAAGAVAWAVAEWISLGKPTVLGASSGAVAGLVCITPAAGFVLAMPALIMGAAAGLTCFYSCSRLKHMFGYDDALDAFGVHGVGGTLGAVLTGVFASRAAVDVSGGTPIGLIESGGNPALLIGQIVAVVITFIFAAIGSLILLKGIDIVVGLRVPAESEQRGLDITDHGEEGYQFA</sequence>
<feature type="transmembrane region" description="Helical" evidence="10">
    <location>
        <begin position="285"/>
        <end position="305"/>
    </location>
</feature>
<dbReference type="GO" id="GO:0005886">
    <property type="term" value="C:plasma membrane"/>
    <property type="evidence" value="ECO:0007669"/>
    <property type="project" value="UniProtKB-SubCell"/>
</dbReference>
<keyword evidence="7 10" id="KW-0472">Membrane</keyword>
<organism evidence="13 14">
    <name type="scientific">Allorhodopirellula solitaria</name>
    <dbReference type="NCBI Taxonomy" id="2527987"/>
    <lineage>
        <taxon>Bacteria</taxon>
        <taxon>Pseudomonadati</taxon>
        <taxon>Planctomycetota</taxon>
        <taxon>Planctomycetia</taxon>
        <taxon>Pirellulales</taxon>
        <taxon>Pirellulaceae</taxon>
        <taxon>Allorhodopirellula</taxon>
    </lineage>
</organism>
<feature type="transmembrane region" description="Helical" evidence="10">
    <location>
        <begin position="118"/>
        <end position="138"/>
    </location>
</feature>
<comment type="subcellular location">
    <subcellularLocation>
        <location evidence="1 10">Cell membrane</location>
        <topology evidence="1 10">Multi-pass membrane protein</topology>
    </subcellularLocation>
</comment>
<dbReference type="PANTHER" id="PTHR43029">
    <property type="entry name" value="AMMONIUM TRANSPORTER MEP2"/>
    <property type="match status" value="1"/>
</dbReference>
<accession>A0A5C5XUX5</accession>
<feature type="domain" description="Ammonium transporter AmtB-like" evidence="12">
    <location>
        <begin position="85"/>
        <end position="500"/>
    </location>
</feature>
<gene>
    <name evidence="13" type="primary">amtB</name>
    <name evidence="13" type="ORF">CA85_19230</name>
</gene>
<evidence type="ECO:0000256" key="5">
    <source>
        <dbReference type="ARBA" id="ARBA00022692"/>
    </source>
</evidence>